<reference evidence="3" key="2">
    <citation type="submission" date="2025-08" db="UniProtKB">
        <authorList>
            <consortium name="RefSeq"/>
        </authorList>
    </citation>
    <scope>IDENTIFICATION</scope>
</reference>
<dbReference type="GeneID" id="107902832"/>
<dbReference type="PaxDb" id="3635-A0A1U8J282"/>
<dbReference type="OrthoDB" id="1191267at2759"/>
<dbReference type="STRING" id="3635.A0A1U8J282"/>
<dbReference type="InterPro" id="IPR041577">
    <property type="entry name" value="RT_RNaseH_2"/>
</dbReference>
<accession>A0A1U8J282</accession>
<dbReference type="PANTHER" id="PTHR34072">
    <property type="entry name" value="ENZYMATIC POLYPROTEIN-RELATED"/>
    <property type="match status" value="1"/>
</dbReference>
<sequence length="168" mass="19187">MASAELKELKTQLQELLDKGFIRPTEGIRVDPSKVFAVVNWKTPKNITEVRSFLSLVGYYRRFVKNFSMIASPMTRLRQKNVQFVWSDECQQSFDQLKKMLTGAPILTQPESSVPYVVYNDVSLNGLGCVLIQSGKVVTYASRQLKLHEKNYPTHDLELATIVFTLKI</sequence>
<keyword evidence="2" id="KW-1185">Reference proteome</keyword>
<name>A0A1U8J282_GOSHI</name>
<evidence type="ECO:0000313" key="2">
    <source>
        <dbReference type="Proteomes" id="UP000818029"/>
    </source>
</evidence>
<dbReference type="SUPFAM" id="SSF56672">
    <property type="entry name" value="DNA/RNA polymerases"/>
    <property type="match status" value="1"/>
</dbReference>
<feature type="domain" description="Reverse transcriptase/retrotransposon-derived protein RNase H-like" evidence="1">
    <location>
        <begin position="86"/>
        <end position="167"/>
    </location>
</feature>
<dbReference type="Proteomes" id="UP000818029">
    <property type="component" value="Chromosome D05"/>
</dbReference>
<proteinExistence type="predicted"/>
<dbReference type="AlphaFoldDB" id="A0A1U8J282"/>
<dbReference type="PANTHER" id="PTHR34072:SF52">
    <property type="entry name" value="RIBONUCLEASE H"/>
    <property type="match status" value="1"/>
</dbReference>
<organism evidence="2 3">
    <name type="scientific">Gossypium hirsutum</name>
    <name type="common">Upland cotton</name>
    <name type="synonym">Gossypium mexicanum</name>
    <dbReference type="NCBI Taxonomy" id="3635"/>
    <lineage>
        <taxon>Eukaryota</taxon>
        <taxon>Viridiplantae</taxon>
        <taxon>Streptophyta</taxon>
        <taxon>Embryophyta</taxon>
        <taxon>Tracheophyta</taxon>
        <taxon>Spermatophyta</taxon>
        <taxon>Magnoliopsida</taxon>
        <taxon>eudicotyledons</taxon>
        <taxon>Gunneridae</taxon>
        <taxon>Pentapetalae</taxon>
        <taxon>rosids</taxon>
        <taxon>malvids</taxon>
        <taxon>Malvales</taxon>
        <taxon>Malvaceae</taxon>
        <taxon>Malvoideae</taxon>
        <taxon>Gossypium</taxon>
    </lineage>
</organism>
<gene>
    <name evidence="3" type="primary">LOC107902832</name>
</gene>
<dbReference type="SMR" id="A0A1U8J282"/>
<evidence type="ECO:0000313" key="3">
    <source>
        <dbReference type="RefSeq" id="XP_016684435.1"/>
    </source>
</evidence>
<dbReference type="FunFam" id="3.30.70.270:FF:000020">
    <property type="entry name" value="Transposon Tf2-6 polyprotein-like Protein"/>
    <property type="match status" value="1"/>
</dbReference>
<reference evidence="2" key="1">
    <citation type="journal article" date="2020" name="Nat. Genet.">
        <title>Genomic diversifications of five Gossypium allopolyploid species and their impact on cotton improvement.</title>
        <authorList>
            <person name="Chen Z.J."/>
            <person name="Sreedasyam A."/>
            <person name="Ando A."/>
            <person name="Song Q."/>
            <person name="De Santiago L.M."/>
            <person name="Hulse-Kemp A.M."/>
            <person name="Ding M."/>
            <person name="Ye W."/>
            <person name="Kirkbride R.C."/>
            <person name="Jenkins J."/>
            <person name="Plott C."/>
            <person name="Lovell J."/>
            <person name="Lin Y.M."/>
            <person name="Vaughn R."/>
            <person name="Liu B."/>
            <person name="Simpson S."/>
            <person name="Scheffler B.E."/>
            <person name="Wen L."/>
            <person name="Saski C.A."/>
            <person name="Grover C.E."/>
            <person name="Hu G."/>
            <person name="Conover J.L."/>
            <person name="Carlson J.W."/>
            <person name="Shu S."/>
            <person name="Boston L.B."/>
            <person name="Williams M."/>
            <person name="Peterson D.G."/>
            <person name="McGee K."/>
            <person name="Jones D.C."/>
            <person name="Wendel J.F."/>
            <person name="Stelly D.M."/>
            <person name="Grimwood J."/>
            <person name="Schmutz J."/>
        </authorList>
    </citation>
    <scope>NUCLEOTIDE SEQUENCE [LARGE SCALE GENOMIC DNA]</scope>
    <source>
        <strain evidence="2">cv. TM-1</strain>
    </source>
</reference>
<protein>
    <submittedName>
        <fullName evidence="3">Uncharacterized mitochondrial protein AtMg00860-like</fullName>
    </submittedName>
</protein>
<dbReference type="KEGG" id="ghi:107902832"/>
<evidence type="ECO:0000259" key="1">
    <source>
        <dbReference type="Pfam" id="PF17919"/>
    </source>
</evidence>
<dbReference type="Pfam" id="PF17919">
    <property type="entry name" value="RT_RNaseH_2"/>
    <property type="match status" value="1"/>
</dbReference>
<dbReference type="InterPro" id="IPR043502">
    <property type="entry name" value="DNA/RNA_pol_sf"/>
</dbReference>
<dbReference type="Gene3D" id="3.30.70.270">
    <property type="match status" value="1"/>
</dbReference>
<dbReference type="RefSeq" id="XP_016684435.1">
    <property type="nucleotide sequence ID" value="XM_016828946.1"/>
</dbReference>
<dbReference type="InterPro" id="IPR043128">
    <property type="entry name" value="Rev_trsase/Diguanyl_cyclase"/>
</dbReference>